<comment type="subcellular location">
    <subcellularLocation>
        <location evidence="7">Secreted</location>
    </subcellularLocation>
    <subcellularLocation>
        <location evidence="7">Lysosome</location>
    </subcellularLocation>
</comment>
<keyword evidence="10" id="KW-1185">Reference proteome</keyword>
<evidence type="ECO:0000256" key="1">
    <source>
        <dbReference type="ARBA" id="ARBA00005679"/>
    </source>
</evidence>
<dbReference type="KEGG" id="mdo:100014106"/>
<keyword evidence="4 7" id="KW-0732">Signal</keyword>
<name>F6WUX5_MONDO</name>
<gene>
    <name evidence="9" type="primary">IFI30</name>
</gene>
<dbReference type="EC" id="1.8.-.-" evidence="7"/>
<sequence length="260" mass="28981">MASVAAWLPAASLLLLLLLLPGVPGKSLQNLGAAQPVCTQAVYNWCSSWEAANTCEVTKRCSARWRNTNSRPVSVEVYYETLCPGCREFVVMDLFPVWVLVGDSVLNVTLVPFGNAKESYENGTWQFDCQHGELECKLNTVQACLLDIYKNDFSAAFPVINCMLSSSDIENSLEPCLKVYSPKTSVDEVMKCANGPQGNKLMHQNAQKTLNLSPPHKYTPWVLLEKKLLEDLDQLLKYVCQTYQGPLPAVCERNSFVFTE</sequence>
<keyword evidence="7" id="KW-0391">Immunity</keyword>
<feature type="signal peptide" evidence="8">
    <location>
        <begin position="1"/>
        <end position="25"/>
    </location>
</feature>
<keyword evidence="3 7" id="KW-0964">Secreted</keyword>
<dbReference type="GO" id="GO:0002376">
    <property type="term" value="P:immune system process"/>
    <property type="evidence" value="ECO:0007669"/>
    <property type="project" value="UniProtKB-KW"/>
</dbReference>
<dbReference type="CTD" id="10437"/>
<dbReference type="AlphaFoldDB" id="F6WUX5"/>
<dbReference type="GO" id="GO:0016667">
    <property type="term" value="F:oxidoreductase activity, acting on a sulfur group of donors"/>
    <property type="evidence" value="ECO:0000318"/>
    <property type="project" value="GO_Central"/>
</dbReference>
<dbReference type="RefSeq" id="XP_007489287.1">
    <property type="nucleotide sequence ID" value="XM_007489225.3"/>
</dbReference>
<evidence type="ECO:0000256" key="8">
    <source>
        <dbReference type="SAM" id="SignalP"/>
    </source>
</evidence>
<comment type="similarity">
    <text evidence="1 7">Belongs to the GILT family.</text>
</comment>
<evidence type="ECO:0000256" key="7">
    <source>
        <dbReference type="RuleBase" id="RU369109"/>
    </source>
</evidence>
<comment type="subunit">
    <text evidence="2 7">Dimer; disulfide-linked.</text>
</comment>
<dbReference type="Bgee" id="ENSMODG00000003136">
    <property type="expression patterns" value="Expressed in placenta and 21 other cell types or tissues"/>
</dbReference>
<dbReference type="GO" id="GO:0016671">
    <property type="term" value="F:oxidoreductase activity, acting on a sulfur group of donors, disulfide as acceptor"/>
    <property type="evidence" value="ECO:0007669"/>
    <property type="project" value="UniProtKB-UniRule"/>
</dbReference>
<evidence type="ECO:0000256" key="2">
    <source>
        <dbReference type="ARBA" id="ARBA00011615"/>
    </source>
</evidence>
<evidence type="ECO:0000256" key="3">
    <source>
        <dbReference type="ARBA" id="ARBA00022525"/>
    </source>
</evidence>
<dbReference type="InterPro" id="IPR004911">
    <property type="entry name" value="Interferon-induced_GILT"/>
</dbReference>
<accession>F6WUX5</accession>
<evidence type="ECO:0000313" key="10">
    <source>
        <dbReference type="Proteomes" id="UP000002280"/>
    </source>
</evidence>
<evidence type="ECO:0000256" key="4">
    <source>
        <dbReference type="ARBA" id="ARBA00022729"/>
    </source>
</evidence>
<keyword evidence="5 7" id="KW-0325">Glycoprotein</keyword>
<dbReference type="Ensembl" id="ENSMODT00000003904.4">
    <property type="protein sequence ID" value="ENSMODP00000003819.3"/>
    <property type="gene ID" value="ENSMODG00000003136.4"/>
</dbReference>
<dbReference type="GeneID" id="100014106"/>
<keyword evidence="7" id="KW-0560">Oxidoreductase</keyword>
<feature type="chain" id="PRO_5003344793" description="Gamma-interferon-inducible lysosomal thiol reductase" evidence="8">
    <location>
        <begin position="26"/>
        <end position="260"/>
    </location>
</feature>
<proteinExistence type="inferred from homology"/>
<keyword evidence="7" id="KW-1015">Disulfide bond</keyword>
<dbReference type="HOGENOM" id="CLU_066886_0_0_1"/>
<comment type="function">
    <text evidence="6">Lysosomal thiol reductase that can reduce protein disulfide bonds. May facilitate the complete unfolding of proteins destined for lysosomal degradation. Plays an important role in antigen processing. Facilitates the generation of MHC class II-restricted epitodes from disulfide bond-containing antigen by the endocytic reduction of disulfide bonds. Also facilitates MHC class I-restricted recognition of exogenous antigens containing disulfide bonds by CD8+ T-cells or crosspresentation.</text>
</comment>
<dbReference type="GeneTree" id="ENSGT00390000010450"/>
<reference evidence="9" key="3">
    <citation type="submission" date="2025-09" db="UniProtKB">
        <authorList>
            <consortium name="Ensembl"/>
        </authorList>
    </citation>
    <scope>IDENTIFICATION</scope>
</reference>
<dbReference type="eggNOG" id="KOG3160">
    <property type="taxonomic scope" value="Eukaryota"/>
</dbReference>
<dbReference type="Proteomes" id="UP000002280">
    <property type="component" value="Chromosome 3"/>
</dbReference>
<dbReference type="PANTHER" id="PTHR13234:SF8">
    <property type="entry name" value="GAMMA-INTERFERON-INDUCIBLE LYSOSOMAL THIOL REDUCTASE"/>
    <property type="match status" value="1"/>
</dbReference>
<dbReference type="STRING" id="13616.ENSMODP00000003819"/>
<dbReference type="Pfam" id="PF03227">
    <property type="entry name" value="GILT"/>
    <property type="match status" value="1"/>
</dbReference>
<dbReference type="FunCoup" id="F6WUX5">
    <property type="interactions" value="230"/>
</dbReference>
<evidence type="ECO:0000256" key="6">
    <source>
        <dbReference type="ARBA" id="ARBA00059163"/>
    </source>
</evidence>
<dbReference type="GO" id="GO:0005764">
    <property type="term" value="C:lysosome"/>
    <property type="evidence" value="ECO:0000318"/>
    <property type="project" value="GO_Central"/>
</dbReference>
<dbReference type="OrthoDB" id="958254at2759"/>
<organism evidence="9 10">
    <name type="scientific">Monodelphis domestica</name>
    <name type="common">Gray short-tailed opossum</name>
    <dbReference type="NCBI Taxonomy" id="13616"/>
    <lineage>
        <taxon>Eukaryota</taxon>
        <taxon>Metazoa</taxon>
        <taxon>Chordata</taxon>
        <taxon>Craniata</taxon>
        <taxon>Vertebrata</taxon>
        <taxon>Euteleostomi</taxon>
        <taxon>Mammalia</taxon>
        <taxon>Metatheria</taxon>
        <taxon>Didelphimorphia</taxon>
        <taxon>Didelphidae</taxon>
        <taxon>Monodelphis</taxon>
    </lineage>
</organism>
<dbReference type="OMA" id="SHKEVCF"/>
<comment type="function">
    <text evidence="7">Lysosomal thiol reductase that can reduce protein disulfide bonds. Facilitates the complete unfolding of proteins destined for lysosomal degradation. Plays an important role in antigen processing.</text>
</comment>
<reference evidence="9" key="2">
    <citation type="submission" date="2025-08" db="UniProtKB">
        <authorList>
            <consortium name="Ensembl"/>
        </authorList>
    </citation>
    <scope>IDENTIFICATION</scope>
</reference>
<reference evidence="9 10" key="1">
    <citation type="journal article" date="2007" name="Nature">
        <title>Genome of the marsupial Monodelphis domestica reveals innovation in non-coding sequences.</title>
        <authorList>
            <person name="Mikkelsen T.S."/>
            <person name="Wakefield M.J."/>
            <person name="Aken B."/>
            <person name="Amemiya C.T."/>
            <person name="Chang J.L."/>
            <person name="Duke S."/>
            <person name="Garber M."/>
            <person name="Gentles A.J."/>
            <person name="Goodstadt L."/>
            <person name="Heger A."/>
            <person name="Jurka J."/>
            <person name="Kamal M."/>
            <person name="Mauceli E."/>
            <person name="Searle S.M."/>
            <person name="Sharpe T."/>
            <person name="Baker M.L."/>
            <person name="Batzer M.A."/>
            <person name="Benos P.V."/>
            <person name="Belov K."/>
            <person name="Clamp M."/>
            <person name="Cook A."/>
            <person name="Cuff J."/>
            <person name="Das R."/>
            <person name="Davidow L."/>
            <person name="Deakin J.E."/>
            <person name="Fazzari M.J."/>
            <person name="Glass J.L."/>
            <person name="Grabherr M."/>
            <person name="Greally J.M."/>
            <person name="Gu W."/>
            <person name="Hore T.A."/>
            <person name="Huttley G.A."/>
            <person name="Kleber M."/>
            <person name="Jirtle R.L."/>
            <person name="Koina E."/>
            <person name="Lee J.T."/>
            <person name="Mahony S."/>
            <person name="Marra M.A."/>
            <person name="Miller R.D."/>
            <person name="Nicholls R.D."/>
            <person name="Oda M."/>
            <person name="Papenfuss A.T."/>
            <person name="Parra Z.E."/>
            <person name="Pollock D.D."/>
            <person name="Ray D.A."/>
            <person name="Schein J.E."/>
            <person name="Speed T.P."/>
            <person name="Thompson K."/>
            <person name="VandeBerg J.L."/>
            <person name="Wade C.M."/>
            <person name="Walker J.A."/>
            <person name="Waters P.D."/>
            <person name="Webber C."/>
            <person name="Weidman J.R."/>
            <person name="Xie X."/>
            <person name="Zody M.C."/>
            <person name="Baldwin J."/>
            <person name="Abdouelleil A."/>
            <person name="Abdulkadir J."/>
            <person name="Abebe A."/>
            <person name="Abera B."/>
            <person name="Abreu J."/>
            <person name="Acer S.C."/>
            <person name="Aftuck L."/>
            <person name="Alexander A."/>
            <person name="An P."/>
            <person name="Anderson E."/>
            <person name="Anderson S."/>
            <person name="Arachi H."/>
            <person name="Azer M."/>
            <person name="Bachantsang P."/>
            <person name="Barry A."/>
            <person name="Bayul T."/>
            <person name="Berlin A."/>
            <person name="Bessette D."/>
            <person name="Bloom T."/>
            <person name="Bloom T."/>
            <person name="Boguslavskiy L."/>
            <person name="Bonnet C."/>
            <person name="Boukhgalter B."/>
            <person name="Bourzgui I."/>
            <person name="Brown A."/>
            <person name="Cahill P."/>
            <person name="Channer S."/>
            <person name="Cheshatsang Y."/>
            <person name="Chuda L."/>
            <person name="Citroen M."/>
            <person name="Collymore A."/>
            <person name="Cooke P."/>
            <person name="Costello M."/>
            <person name="D'Aco K."/>
            <person name="Daza R."/>
            <person name="De Haan G."/>
            <person name="DeGray S."/>
            <person name="DeMaso C."/>
            <person name="Dhargay N."/>
            <person name="Dooley K."/>
            <person name="Dooley E."/>
            <person name="Doricent M."/>
            <person name="Dorje P."/>
            <person name="Dorjee K."/>
            <person name="Dupes A."/>
            <person name="Elong R."/>
            <person name="Falk J."/>
            <person name="Farina A."/>
            <person name="Faro S."/>
            <person name="Ferguson D."/>
            <person name="Fisher S."/>
            <person name="Foley C.D."/>
            <person name="Franke A."/>
            <person name="Friedrich D."/>
            <person name="Gadbois L."/>
            <person name="Gearin G."/>
            <person name="Gearin C.R."/>
            <person name="Giannoukos G."/>
            <person name="Goode T."/>
            <person name="Graham J."/>
            <person name="Grandbois E."/>
            <person name="Grewal S."/>
            <person name="Gyaltsen K."/>
            <person name="Hafez N."/>
            <person name="Hagos B."/>
            <person name="Hall J."/>
            <person name="Henson C."/>
            <person name="Hollinger A."/>
            <person name="Honan T."/>
            <person name="Huard M.D."/>
            <person name="Hughes L."/>
            <person name="Hurhula B."/>
            <person name="Husby M.E."/>
            <person name="Kamat A."/>
            <person name="Kanga B."/>
            <person name="Kashin S."/>
            <person name="Khazanovich D."/>
            <person name="Kisner P."/>
            <person name="Lance K."/>
            <person name="Lara M."/>
            <person name="Lee W."/>
            <person name="Lennon N."/>
            <person name="Letendre F."/>
            <person name="LeVine R."/>
            <person name="Lipovsky A."/>
            <person name="Liu X."/>
            <person name="Liu J."/>
            <person name="Liu S."/>
            <person name="Lokyitsang T."/>
            <person name="Lokyitsang Y."/>
            <person name="Lubonja R."/>
            <person name="Lui A."/>
            <person name="MacDonald P."/>
            <person name="Magnisalis V."/>
            <person name="Maru K."/>
            <person name="Matthews C."/>
            <person name="McCusker W."/>
            <person name="McDonough S."/>
            <person name="Mehta T."/>
            <person name="Meldrim J."/>
            <person name="Meneus L."/>
            <person name="Mihai O."/>
            <person name="Mihalev A."/>
            <person name="Mihova T."/>
            <person name="Mittelman R."/>
            <person name="Mlenga V."/>
            <person name="Montmayeur A."/>
            <person name="Mulrain L."/>
            <person name="Navidi A."/>
            <person name="Naylor J."/>
            <person name="Negash T."/>
            <person name="Nguyen T."/>
            <person name="Nguyen N."/>
            <person name="Nicol R."/>
            <person name="Norbu C."/>
            <person name="Norbu N."/>
            <person name="Novod N."/>
            <person name="O'Neill B."/>
            <person name="Osman S."/>
            <person name="Markiewicz E."/>
            <person name="Oyono O.L."/>
            <person name="Patti C."/>
            <person name="Phunkhang P."/>
            <person name="Pierre F."/>
            <person name="Priest M."/>
            <person name="Raghuraman S."/>
            <person name="Rege F."/>
            <person name="Reyes R."/>
            <person name="Rise C."/>
            <person name="Rogov P."/>
            <person name="Ross K."/>
            <person name="Ryan E."/>
            <person name="Settipalli S."/>
            <person name="Shea T."/>
            <person name="Sherpa N."/>
            <person name="Shi L."/>
            <person name="Shih D."/>
            <person name="Sparrow T."/>
            <person name="Spaulding J."/>
            <person name="Stalker J."/>
            <person name="Stange-Thomann N."/>
            <person name="Stavropoulos S."/>
            <person name="Stone C."/>
            <person name="Strader C."/>
            <person name="Tesfaye S."/>
            <person name="Thomson T."/>
            <person name="Thoulutsang Y."/>
            <person name="Thoulutsang D."/>
            <person name="Topham K."/>
            <person name="Topping I."/>
            <person name="Tsamla T."/>
            <person name="Vassiliev H."/>
            <person name="Vo A."/>
            <person name="Wangchuk T."/>
            <person name="Wangdi T."/>
            <person name="Weiand M."/>
            <person name="Wilkinson J."/>
            <person name="Wilson A."/>
            <person name="Yadav S."/>
            <person name="Young G."/>
            <person name="Yu Q."/>
            <person name="Zembek L."/>
            <person name="Zhong D."/>
            <person name="Zimmer A."/>
            <person name="Zwirko Z."/>
            <person name="Jaffe D.B."/>
            <person name="Alvarez P."/>
            <person name="Brockman W."/>
            <person name="Butler J."/>
            <person name="Chin C."/>
            <person name="Gnerre S."/>
            <person name="MacCallum I."/>
            <person name="Graves J.A."/>
            <person name="Ponting C.P."/>
            <person name="Breen M."/>
            <person name="Samollow P.B."/>
            <person name="Lander E.S."/>
            <person name="Lindblad-Toh K."/>
        </authorList>
    </citation>
    <scope>NUCLEOTIDE SEQUENCE [LARGE SCALE GENOMIC DNA]</scope>
</reference>
<evidence type="ECO:0000313" key="9">
    <source>
        <dbReference type="Ensembl" id="ENSMODP00000003819.3"/>
    </source>
</evidence>
<keyword evidence="7" id="KW-0458">Lysosome</keyword>
<dbReference type="GO" id="GO:0005576">
    <property type="term" value="C:extracellular region"/>
    <property type="evidence" value="ECO:0007669"/>
    <property type="project" value="UniProtKB-SubCell"/>
</dbReference>
<keyword evidence="7" id="KW-0676">Redox-active center</keyword>
<protein>
    <recommendedName>
        <fullName evidence="7">Gamma-interferon-inducible lysosomal thiol reductase</fullName>
        <ecNumber evidence="7">1.8.-.-</ecNumber>
    </recommendedName>
    <alternativeName>
        <fullName evidence="7">Gamma-interferon-inducible protein IP-30</fullName>
    </alternativeName>
</protein>
<dbReference type="PANTHER" id="PTHR13234">
    <property type="entry name" value="GAMMA-INTERFERON INDUCIBLE LYSOSOMAL THIOL REDUCTASE GILT"/>
    <property type="match status" value="1"/>
</dbReference>
<evidence type="ECO:0000256" key="5">
    <source>
        <dbReference type="ARBA" id="ARBA00023180"/>
    </source>
</evidence>
<dbReference type="InParanoid" id="F6WUX5"/>